<comment type="caution">
    <text evidence="3">The sequence shown here is derived from an EMBL/GenBank/DDBJ whole genome shotgun (WGS) entry which is preliminary data.</text>
</comment>
<gene>
    <name evidence="3" type="ORF">DKG74_06120</name>
</gene>
<keyword evidence="1" id="KW-0812">Transmembrane</keyword>
<evidence type="ECO:0000313" key="4">
    <source>
        <dbReference type="Proteomes" id="UP000245461"/>
    </source>
</evidence>
<protein>
    <recommendedName>
        <fullName evidence="2">DUF6436 domain-containing protein</fullName>
    </recommendedName>
</protein>
<dbReference type="EMBL" id="QGLE01000002">
    <property type="protein sequence ID" value="PWR25335.1"/>
    <property type="molecule type" value="Genomic_DNA"/>
</dbReference>
<reference evidence="3 4" key="1">
    <citation type="submission" date="2018-05" db="EMBL/GenBank/DDBJ databases">
        <title>Zavarzinia sp. HR-AS.</title>
        <authorList>
            <person name="Lee Y."/>
            <person name="Jeon C.O."/>
        </authorList>
    </citation>
    <scope>NUCLEOTIDE SEQUENCE [LARGE SCALE GENOMIC DNA]</scope>
    <source>
        <strain evidence="3 4">HR-AS</strain>
    </source>
</reference>
<accession>A0A317EJB4</accession>
<evidence type="ECO:0000256" key="1">
    <source>
        <dbReference type="SAM" id="Phobius"/>
    </source>
</evidence>
<feature type="domain" description="DUF6436" evidence="2">
    <location>
        <begin position="65"/>
        <end position="184"/>
    </location>
</feature>
<evidence type="ECO:0000313" key="3">
    <source>
        <dbReference type="EMBL" id="PWR25335.1"/>
    </source>
</evidence>
<dbReference type="Proteomes" id="UP000245461">
    <property type="component" value="Unassembled WGS sequence"/>
</dbReference>
<keyword evidence="1" id="KW-1133">Transmembrane helix</keyword>
<dbReference type="AlphaFoldDB" id="A0A317EJB4"/>
<evidence type="ECO:0000259" key="2">
    <source>
        <dbReference type="Pfam" id="PF20029"/>
    </source>
</evidence>
<dbReference type="InterPro" id="IPR045494">
    <property type="entry name" value="DUF6436"/>
</dbReference>
<sequence length="188" mass="20270">MDVLVTDSLYDRVLIFFAWAGPLCLVALGGWQTSLETWYFTPARAATEAFAGNFVADVSRWMNAHADDETRITLIVDRECPCTRSTIIKIEAERRRIGNLPPLRVVYLDDTAGPDRVALAAVLDGIPSTPTLIVMDGASLRYAGPAVSGGTCTGSEQRILGLATLTARPASPVLNPIDRGCYCPLSRG</sequence>
<dbReference type="Pfam" id="PF20029">
    <property type="entry name" value="DUF6436"/>
    <property type="match status" value="1"/>
</dbReference>
<proteinExistence type="predicted"/>
<name>A0A317EJB4_9PROT</name>
<feature type="transmembrane region" description="Helical" evidence="1">
    <location>
        <begin position="12"/>
        <end position="31"/>
    </location>
</feature>
<keyword evidence="1" id="KW-0472">Membrane</keyword>
<organism evidence="3 4">
    <name type="scientific">Zavarzinia aquatilis</name>
    <dbReference type="NCBI Taxonomy" id="2211142"/>
    <lineage>
        <taxon>Bacteria</taxon>
        <taxon>Pseudomonadati</taxon>
        <taxon>Pseudomonadota</taxon>
        <taxon>Alphaproteobacteria</taxon>
        <taxon>Rhodospirillales</taxon>
        <taxon>Zavarziniaceae</taxon>
        <taxon>Zavarzinia</taxon>
    </lineage>
</organism>
<keyword evidence="4" id="KW-1185">Reference proteome</keyword>